<dbReference type="RefSeq" id="WP_157860296.1">
    <property type="nucleotide sequence ID" value="NZ_DUJU01000137.1"/>
</dbReference>
<accession>A0A832SJR6</accession>
<gene>
    <name evidence="2" type="ORF">HA338_11855</name>
</gene>
<evidence type="ECO:0000313" key="2">
    <source>
        <dbReference type="EMBL" id="HIH94677.1"/>
    </source>
</evidence>
<feature type="compositionally biased region" description="Basic and acidic residues" evidence="1">
    <location>
        <begin position="23"/>
        <end position="49"/>
    </location>
</feature>
<proteinExistence type="predicted"/>
<protein>
    <submittedName>
        <fullName evidence="2">Uncharacterized protein</fullName>
    </submittedName>
</protein>
<name>A0A832SJR6_9EURY</name>
<evidence type="ECO:0000313" key="3">
    <source>
        <dbReference type="Proteomes" id="UP000600774"/>
    </source>
</evidence>
<evidence type="ECO:0000256" key="1">
    <source>
        <dbReference type="SAM" id="MobiDB-lite"/>
    </source>
</evidence>
<dbReference type="GeneID" id="24783016"/>
<dbReference type="EMBL" id="DUJU01000137">
    <property type="protein sequence ID" value="HIH94677.1"/>
    <property type="molecule type" value="Genomic_DNA"/>
</dbReference>
<dbReference type="AlphaFoldDB" id="A0A832SJR6"/>
<organism evidence="2 3">
    <name type="scientific">Methanosarcina acetivorans</name>
    <dbReference type="NCBI Taxonomy" id="2214"/>
    <lineage>
        <taxon>Archaea</taxon>
        <taxon>Methanobacteriati</taxon>
        <taxon>Methanobacteriota</taxon>
        <taxon>Stenosarchaea group</taxon>
        <taxon>Methanomicrobia</taxon>
        <taxon>Methanosarcinales</taxon>
        <taxon>Methanosarcinaceae</taxon>
        <taxon>Methanosarcina</taxon>
    </lineage>
</organism>
<dbReference type="Proteomes" id="UP000600774">
    <property type="component" value="Unassembled WGS sequence"/>
</dbReference>
<sequence length="49" mass="5826">MSRKSCRYREGYREVAGTGISESENREMKGKTEKEQKEEKTLKETKLER</sequence>
<comment type="caution">
    <text evidence="2">The sequence shown here is derived from an EMBL/GenBank/DDBJ whole genome shotgun (WGS) entry which is preliminary data.</text>
</comment>
<feature type="region of interest" description="Disordered" evidence="1">
    <location>
        <begin position="1"/>
        <end position="49"/>
    </location>
</feature>
<reference evidence="2" key="1">
    <citation type="journal article" date="2020" name="bioRxiv">
        <title>A rank-normalized archaeal taxonomy based on genome phylogeny resolves widespread incomplete and uneven classifications.</title>
        <authorList>
            <person name="Rinke C."/>
            <person name="Chuvochina M."/>
            <person name="Mussig A.J."/>
            <person name="Chaumeil P.-A."/>
            <person name="Waite D.W."/>
            <person name="Whitman W.B."/>
            <person name="Parks D.H."/>
            <person name="Hugenholtz P."/>
        </authorList>
    </citation>
    <scope>NUCLEOTIDE SEQUENCE</scope>
    <source>
        <strain evidence="2">UBA8876</strain>
    </source>
</reference>